<feature type="transmembrane region" description="Helical" evidence="13">
    <location>
        <begin position="73"/>
        <end position="95"/>
    </location>
</feature>
<accession>A0A6L3ZIR2</accession>
<feature type="coiled-coil region" evidence="12">
    <location>
        <begin position="350"/>
        <end position="377"/>
    </location>
</feature>
<feature type="transmembrane region" description="Helical" evidence="13">
    <location>
        <begin position="147"/>
        <end position="166"/>
    </location>
</feature>
<sequence length="588" mass="65497">MQTLDWIVLGITLVGIVLYGVWKSRKDQNLDGFLRGEKMSWSTIGLSIMATQASAITFLSTPGQAYEEGMGFVQFYFGLPIAIVIISAFFLPVYYKMKVFTAYEYLEKRFDLRVRLFTALLFLVSRGLAAGITIYAPAIILSKIMSWNLQMTILIVGILVILYTVSGGTKAVSMTQKWQMVVILFGMVLAFFLIVHELPDSLSFASGMELAGVLGKMEIIDTSLELDNRYTLISGLTGGVFLMLSYFGTDQSQVQRYLGGKSLKESRLGLIFNGLFKVPMQFFILLVGVMVFIFYQVVSPPIFFNSSGLERAADLGYNGQIEIHKDHFNEIQFQKQEAIAKWLKAEGHAKLELEDDIRHFEAEAQEEREEVKDFLQAVDPGIERKDSDYIFLTFVLDYMPVGIVGLLLAVIMSAAMSSTAGELNALASTTVVDFVQRLRLTGKDESIDSNYELRRKELDEDSEGSILSMSKMFTALWGLLAIVIALSANLVDNLIQLVNILGSLFYGTILGIFIIAFFLKKITARPVFIAAIVAEIAVLVTHTLNIMDVIEIGYLMYNVIGCGVVLFLALLLSAINPDSPYDYIDAED</sequence>
<evidence type="ECO:0000256" key="8">
    <source>
        <dbReference type="ARBA" id="ARBA00023065"/>
    </source>
</evidence>
<dbReference type="CDD" id="cd11494">
    <property type="entry name" value="SLC5sbd_NIS-like_u2"/>
    <property type="match status" value="1"/>
</dbReference>
<evidence type="ECO:0000256" key="1">
    <source>
        <dbReference type="ARBA" id="ARBA00004651"/>
    </source>
</evidence>
<name>A0A6L3ZIR2_9FLAO</name>
<keyword evidence="4" id="KW-1003">Cell membrane</keyword>
<dbReference type="InterPro" id="IPR001734">
    <property type="entry name" value="Na/solute_symporter"/>
</dbReference>
<dbReference type="PANTHER" id="PTHR42985">
    <property type="entry name" value="SODIUM-COUPLED MONOCARBOXYLATE TRANSPORTER"/>
    <property type="match status" value="1"/>
</dbReference>
<evidence type="ECO:0000313" key="15">
    <source>
        <dbReference type="Proteomes" id="UP000484164"/>
    </source>
</evidence>
<protein>
    <submittedName>
        <fullName evidence="14">Sodium:solute symporter</fullName>
    </submittedName>
</protein>
<evidence type="ECO:0000256" key="3">
    <source>
        <dbReference type="ARBA" id="ARBA00022448"/>
    </source>
</evidence>
<comment type="similarity">
    <text evidence="2 11">Belongs to the sodium:solute symporter (SSF) (TC 2.A.21) family.</text>
</comment>
<comment type="subcellular location">
    <subcellularLocation>
        <location evidence="1">Cell membrane</location>
        <topology evidence="1">Multi-pass membrane protein</topology>
    </subcellularLocation>
</comment>
<gene>
    <name evidence="14" type="ORF">F8C82_03645</name>
</gene>
<feature type="transmembrane region" description="Helical" evidence="13">
    <location>
        <begin position="43"/>
        <end position="61"/>
    </location>
</feature>
<dbReference type="OrthoDB" id="9803597at2"/>
<organism evidence="14 15">
    <name type="scientific">Phaeocystidibacter marisrubri</name>
    <dbReference type="NCBI Taxonomy" id="1577780"/>
    <lineage>
        <taxon>Bacteria</taxon>
        <taxon>Pseudomonadati</taxon>
        <taxon>Bacteroidota</taxon>
        <taxon>Flavobacteriia</taxon>
        <taxon>Flavobacteriales</taxon>
        <taxon>Phaeocystidibacteraceae</taxon>
        <taxon>Phaeocystidibacter</taxon>
    </lineage>
</organism>
<evidence type="ECO:0000256" key="5">
    <source>
        <dbReference type="ARBA" id="ARBA00022692"/>
    </source>
</evidence>
<dbReference type="RefSeq" id="WP_151692085.1">
    <property type="nucleotide sequence ID" value="NZ_BMGX01000002.1"/>
</dbReference>
<evidence type="ECO:0000256" key="4">
    <source>
        <dbReference type="ARBA" id="ARBA00022475"/>
    </source>
</evidence>
<dbReference type="InterPro" id="IPR051163">
    <property type="entry name" value="Sodium:Solute_Symporter_SSF"/>
</dbReference>
<dbReference type="PANTHER" id="PTHR42985:SF47">
    <property type="entry name" value="INTEGRAL MEMBRANE TRANSPORT PROTEIN"/>
    <property type="match status" value="1"/>
</dbReference>
<dbReference type="Gene3D" id="1.20.1730.10">
    <property type="entry name" value="Sodium/glucose cotransporter"/>
    <property type="match status" value="1"/>
</dbReference>
<evidence type="ECO:0000313" key="14">
    <source>
        <dbReference type="EMBL" id="KAB2817503.1"/>
    </source>
</evidence>
<feature type="transmembrane region" description="Helical" evidence="13">
    <location>
        <begin position="6"/>
        <end position="22"/>
    </location>
</feature>
<comment type="caution">
    <text evidence="14">The sequence shown here is derived from an EMBL/GenBank/DDBJ whole genome shotgun (WGS) entry which is preliminary data.</text>
</comment>
<keyword evidence="8" id="KW-0406">Ion transport</keyword>
<evidence type="ECO:0000256" key="6">
    <source>
        <dbReference type="ARBA" id="ARBA00022989"/>
    </source>
</evidence>
<dbReference type="Proteomes" id="UP000484164">
    <property type="component" value="Unassembled WGS sequence"/>
</dbReference>
<feature type="transmembrane region" description="Helical" evidence="13">
    <location>
        <begin position="389"/>
        <end position="411"/>
    </location>
</feature>
<evidence type="ECO:0000256" key="2">
    <source>
        <dbReference type="ARBA" id="ARBA00006434"/>
    </source>
</evidence>
<feature type="transmembrane region" description="Helical" evidence="13">
    <location>
        <begin position="178"/>
        <end position="196"/>
    </location>
</feature>
<evidence type="ECO:0000256" key="10">
    <source>
        <dbReference type="ARBA" id="ARBA00023201"/>
    </source>
</evidence>
<keyword evidence="7" id="KW-0915">Sodium</keyword>
<keyword evidence="12" id="KW-0175">Coiled coil</keyword>
<proteinExistence type="inferred from homology"/>
<keyword evidence="5 13" id="KW-0812">Transmembrane</keyword>
<evidence type="ECO:0000256" key="11">
    <source>
        <dbReference type="RuleBase" id="RU362091"/>
    </source>
</evidence>
<dbReference type="Pfam" id="PF00474">
    <property type="entry name" value="SSF"/>
    <property type="match status" value="2"/>
</dbReference>
<feature type="transmembrane region" description="Helical" evidence="13">
    <location>
        <begin position="552"/>
        <end position="572"/>
    </location>
</feature>
<reference evidence="14 15" key="1">
    <citation type="submission" date="2019-10" db="EMBL/GenBank/DDBJ databases">
        <title>Genome sequence of Phaeocystidibacter marisrubri JCM30614 (type strain).</title>
        <authorList>
            <person name="Bowman J.P."/>
        </authorList>
    </citation>
    <scope>NUCLEOTIDE SEQUENCE [LARGE SCALE GENOMIC DNA]</scope>
    <source>
        <strain evidence="14 15">JCM 30614</strain>
    </source>
</reference>
<feature type="transmembrane region" description="Helical" evidence="13">
    <location>
        <begin position="116"/>
        <end position="141"/>
    </location>
</feature>
<feature type="transmembrane region" description="Helical" evidence="13">
    <location>
        <begin position="497"/>
        <end position="519"/>
    </location>
</feature>
<dbReference type="InterPro" id="IPR038377">
    <property type="entry name" value="Na/Glc_symporter_sf"/>
</dbReference>
<evidence type="ECO:0000256" key="13">
    <source>
        <dbReference type="SAM" id="Phobius"/>
    </source>
</evidence>
<keyword evidence="15" id="KW-1185">Reference proteome</keyword>
<keyword evidence="9 13" id="KW-0472">Membrane</keyword>
<evidence type="ECO:0000256" key="7">
    <source>
        <dbReference type="ARBA" id="ARBA00023053"/>
    </source>
</evidence>
<dbReference type="GO" id="GO:0005886">
    <property type="term" value="C:plasma membrane"/>
    <property type="evidence" value="ECO:0007669"/>
    <property type="project" value="UniProtKB-SubCell"/>
</dbReference>
<evidence type="ECO:0000256" key="9">
    <source>
        <dbReference type="ARBA" id="ARBA00023136"/>
    </source>
</evidence>
<keyword evidence="3" id="KW-0813">Transport</keyword>
<dbReference type="GO" id="GO:0015293">
    <property type="term" value="F:symporter activity"/>
    <property type="evidence" value="ECO:0007669"/>
    <property type="project" value="TreeGrafter"/>
</dbReference>
<dbReference type="EMBL" id="WBVQ01000001">
    <property type="protein sequence ID" value="KAB2817503.1"/>
    <property type="molecule type" value="Genomic_DNA"/>
</dbReference>
<keyword evidence="10" id="KW-0739">Sodium transport</keyword>
<feature type="transmembrane region" description="Helical" evidence="13">
    <location>
        <begin position="526"/>
        <end position="546"/>
    </location>
</feature>
<keyword evidence="6 13" id="KW-1133">Transmembrane helix</keyword>
<feature type="transmembrane region" description="Helical" evidence="13">
    <location>
        <begin position="270"/>
        <end position="295"/>
    </location>
</feature>
<dbReference type="AlphaFoldDB" id="A0A6L3ZIR2"/>
<dbReference type="PROSITE" id="PS50283">
    <property type="entry name" value="NA_SOLUT_SYMP_3"/>
    <property type="match status" value="1"/>
</dbReference>
<feature type="transmembrane region" description="Helical" evidence="13">
    <location>
        <begin position="472"/>
        <end position="491"/>
    </location>
</feature>
<dbReference type="GO" id="GO:0006814">
    <property type="term" value="P:sodium ion transport"/>
    <property type="evidence" value="ECO:0007669"/>
    <property type="project" value="UniProtKB-KW"/>
</dbReference>
<evidence type="ECO:0000256" key="12">
    <source>
        <dbReference type="SAM" id="Coils"/>
    </source>
</evidence>